<dbReference type="SUPFAM" id="SSF53850">
    <property type="entry name" value="Periplasmic binding protein-like II"/>
    <property type="match status" value="1"/>
</dbReference>
<dbReference type="InterPro" id="IPR018389">
    <property type="entry name" value="DctP_fam"/>
</dbReference>
<dbReference type="Pfam" id="PF03480">
    <property type="entry name" value="DctP"/>
    <property type="match status" value="1"/>
</dbReference>
<dbReference type="PANTHER" id="PTHR33376:SF15">
    <property type="entry name" value="BLL6794 PROTEIN"/>
    <property type="match status" value="1"/>
</dbReference>
<accession>A0ABS8YZ77</accession>
<proteinExistence type="predicted"/>
<dbReference type="InterPro" id="IPR038404">
    <property type="entry name" value="TRAP_DctP_sf"/>
</dbReference>
<dbReference type="Proteomes" id="UP001521181">
    <property type="component" value="Unassembled WGS sequence"/>
</dbReference>
<dbReference type="NCBIfam" id="NF037995">
    <property type="entry name" value="TRAP_S1"/>
    <property type="match status" value="1"/>
</dbReference>
<keyword evidence="2 4" id="KW-0732">Signal</keyword>
<comment type="caution">
    <text evidence="5">The sequence shown here is derived from an EMBL/GenBank/DDBJ whole genome shotgun (WGS) entry which is preliminary data.</text>
</comment>
<comment type="subcellular location">
    <subcellularLocation>
        <location evidence="1">Periplasm</location>
    </subcellularLocation>
</comment>
<evidence type="ECO:0000256" key="3">
    <source>
        <dbReference type="ARBA" id="ARBA00022764"/>
    </source>
</evidence>
<dbReference type="EMBL" id="JAJUOS010000017">
    <property type="protein sequence ID" value="MCE5975091.1"/>
    <property type="molecule type" value="Genomic_DNA"/>
</dbReference>
<dbReference type="RefSeq" id="WP_233678015.1">
    <property type="nucleotide sequence ID" value="NZ_JAJUOS010000017.1"/>
</dbReference>
<dbReference type="Gene3D" id="3.40.190.170">
    <property type="entry name" value="Bacterial extracellular solute-binding protein, family 7"/>
    <property type="match status" value="1"/>
</dbReference>
<keyword evidence="3" id="KW-0574">Periplasm</keyword>
<name>A0ABS8YZ77_9RHOB</name>
<dbReference type="PANTHER" id="PTHR33376">
    <property type="match status" value="1"/>
</dbReference>
<evidence type="ECO:0000256" key="2">
    <source>
        <dbReference type="ARBA" id="ARBA00022729"/>
    </source>
</evidence>
<dbReference type="CDD" id="cd13666">
    <property type="entry name" value="PBP2_TRAP_DctP_like_1"/>
    <property type="match status" value="1"/>
</dbReference>
<reference evidence="5 6" key="1">
    <citation type="submission" date="2021-12" db="EMBL/GenBank/DDBJ databases">
        <title>Sinirhodobacter sp. WL0062 is a bacterium isolated from seawater.</title>
        <authorList>
            <person name="Wang L."/>
            <person name="He W."/>
            <person name="Zhang D.-F."/>
        </authorList>
    </citation>
    <scope>NUCLEOTIDE SEQUENCE [LARGE SCALE GENOMIC DNA]</scope>
    <source>
        <strain evidence="5 6">WL0062</strain>
    </source>
</reference>
<evidence type="ECO:0000256" key="4">
    <source>
        <dbReference type="SAM" id="SignalP"/>
    </source>
</evidence>
<evidence type="ECO:0000313" key="6">
    <source>
        <dbReference type="Proteomes" id="UP001521181"/>
    </source>
</evidence>
<keyword evidence="6" id="KW-1185">Reference proteome</keyword>
<sequence length="349" mass="37581">MCKLATTAATAALFLVAGAAGAETTLFYSEGGPNRGVRAEATKWLIDEVARQSDGDLSIDVNWGGALFSDKVAVQSIRDGVADMGTVIGAYFPQDMIAYGLADLPIPNSDPWVGMRAIDEIMRSDEKIVQNLAAQNLVYVGTYTTSAVQVGCKGKEIKSLDDLAGVKVRGVGAYGKMFHDLGATPVDMSVYEAYQGLETGVIDCTQTYTYLIHALKFNEVFDSFTEIDFGQIGSLGVIMNKGVFDSLTPEQQDALMTAGRGLADEYGRLVTSANAQSLQILADQGTPVYKLSDEDRVRFAAAGEPYIADWIARADAAGLDGQALVDRYIELVGTYAKQRDEQGYPWEPK</sequence>
<feature type="chain" id="PRO_5047095814" evidence="4">
    <location>
        <begin position="23"/>
        <end position="349"/>
    </location>
</feature>
<evidence type="ECO:0000313" key="5">
    <source>
        <dbReference type="EMBL" id="MCE5975091.1"/>
    </source>
</evidence>
<gene>
    <name evidence="5" type="ORF">LZA78_16565</name>
</gene>
<protein>
    <submittedName>
        <fullName evidence="5">C4-dicarboxylate TRAP transporter substrate-binding protein</fullName>
    </submittedName>
</protein>
<evidence type="ECO:0000256" key="1">
    <source>
        <dbReference type="ARBA" id="ARBA00004418"/>
    </source>
</evidence>
<organism evidence="5 6">
    <name type="scientific">Rhodobacter flavimaris</name>
    <dbReference type="NCBI Taxonomy" id="2907145"/>
    <lineage>
        <taxon>Bacteria</taxon>
        <taxon>Pseudomonadati</taxon>
        <taxon>Pseudomonadota</taxon>
        <taxon>Alphaproteobacteria</taxon>
        <taxon>Rhodobacterales</taxon>
        <taxon>Rhodobacter group</taxon>
        <taxon>Rhodobacter</taxon>
    </lineage>
</organism>
<feature type="signal peptide" evidence="4">
    <location>
        <begin position="1"/>
        <end position="22"/>
    </location>
</feature>